<evidence type="ECO:0000256" key="1">
    <source>
        <dbReference type="SAM" id="MobiDB-lite"/>
    </source>
</evidence>
<gene>
    <name evidence="2" type="ORF">OKIOD_LOCUS12244</name>
</gene>
<feature type="region of interest" description="Disordered" evidence="1">
    <location>
        <begin position="47"/>
        <end position="82"/>
    </location>
</feature>
<name>A0ABN7SY68_OIKDI</name>
<proteinExistence type="predicted"/>
<evidence type="ECO:0000313" key="3">
    <source>
        <dbReference type="Proteomes" id="UP001158576"/>
    </source>
</evidence>
<feature type="region of interest" description="Disordered" evidence="1">
    <location>
        <begin position="126"/>
        <end position="155"/>
    </location>
</feature>
<dbReference type="Proteomes" id="UP001158576">
    <property type="component" value="Chromosome 1"/>
</dbReference>
<dbReference type="EMBL" id="OU015566">
    <property type="protein sequence ID" value="CAG5107768.1"/>
    <property type="molecule type" value="Genomic_DNA"/>
</dbReference>
<feature type="compositionally biased region" description="Basic and acidic residues" evidence="1">
    <location>
        <begin position="47"/>
        <end position="56"/>
    </location>
</feature>
<keyword evidence="3" id="KW-1185">Reference proteome</keyword>
<organism evidence="2 3">
    <name type="scientific">Oikopleura dioica</name>
    <name type="common">Tunicate</name>
    <dbReference type="NCBI Taxonomy" id="34765"/>
    <lineage>
        <taxon>Eukaryota</taxon>
        <taxon>Metazoa</taxon>
        <taxon>Chordata</taxon>
        <taxon>Tunicata</taxon>
        <taxon>Appendicularia</taxon>
        <taxon>Copelata</taxon>
        <taxon>Oikopleuridae</taxon>
        <taxon>Oikopleura</taxon>
    </lineage>
</organism>
<sequence>MNEEKMYRVGKYSSLLDEYLNDMNDIQFSIPKELQAEKERIELQKEVEKAKQENREYTPPARSYSTEFTKQFLPGPDPSIPDTEDMERLNGSLMLPEMEEIMPDINAPFSEFDLARIDERLRTLGIDPSLASIGESDNDDSTINGKDLESQEVDL</sequence>
<reference evidence="2 3" key="1">
    <citation type="submission" date="2021-04" db="EMBL/GenBank/DDBJ databases">
        <authorList>
            <person name="Bliznina A."/>
        </authorList>
    </citation>
    <scope>NUCLEOTIDE SEQUENCE [LARGE SCALE GENOMIC DNA]</scope>
</reference>
<accession>A0ABN7SY68</accession>
<evidence type="ECO:0000313" key="2">
    <source>
        <dbReference type="EMBL" id="CAG5107768.1"/>
    </source>
</evidence>
<protein>
    <submittedName>
        <fullName evidence="2">Oidioi.mRNA.OKI2018_I69.chr1.g3479.t1.cds</fullName>
    </submittedName>
</protein>